<comment type="caution">
    <text evidence="1">The sequence shown here is derived from an EMBL/GenBank/DDBJ whole genome shotgun (WGS) entry which is preliminary data.</text>
</comment>
<dbReference type="InterPro" id="IPR011990">
    <property type="entry name" value="TPR-like_helical_dom_sf"/>
</dbReference>
<accession>A0ABW5TPU2</accession>
<dbReference type="EMBL" id="JBHULV010000003">
    <property type="protein sequence ID" value="MFD2730131.1"/>
    <property type="molecule type" value="Genomic_DNA"/>
</dbReference>
<proteinExistence type="predicted"/>
<gene>
    <name evidence="1" type="ORF">ACFSSE_00280</name>
</gene>
<keyword evidence="2" id="KW-1185">Reference proteome</keyword>
<protein>
    <recommendedName>
        <fullName evidence="3">Tetratricopeptide repeat-containing protein</fullName>
    </recommendedName>
</protein>
<dbReference type="SUPFAM" id="SSF48452">
    <property type="entry name" value="TPR-like"/>
    <property type="match status" value="1"/>
</dbReference>
<dbReference type="Proteomes" id="UP001597546">
    <property type="component" value="Unassembled WGS sequence"/>
</dbReference>
<sequence length="129" mass="15194">MRKPHTSNSIFKLIIILLLFFGFTKNTFSQDYYEKFDKAWALSNESKFDQALPQFFDLLKERPYYEQVHVQIAWIYLCQKNMPKALAYANSGYNLKMDDIAAVLLKSYYEFANGNKEKGTYLSEQFPIS</sequence>
<organism evidence="1 2">
    <name type="scientific">Pedobacter alpinus</name>
    <dbReference type="NCBI Taxonomy" id="1590643"/>
    <lineage>
        <taxon>Bacteria</taxon>
        <taxon>Pseudomonadati</taxon>
        <taxon>Bacteroidota</taxon>
        <taxon>Sphingobacteriia</taxon>
        <taxon>Sphingobacteriales</taxon>
        <taxon>Sphingobacteriaceae</taxon>
        <taxon>Pedobacter</taxon>
    </lineage>
</organism>
<evidence type="ECO:0008006" key="3">
    <source>
        <dbReference type="Google" id="ProtNLM"/>
    </source>
</evidence>
<evidence type="ECO:0000313" key="2">
    <source>
        <dbReference type="Proteomes" id="UP001597546"/>
    </source>
</evidence>
<evidence type="ECO:0000313" key="1">
    <source>
        <dbReference type="EMBL" id="MFD2730131.1"/>
    </source>
</evidence>
<dbReference type="RefSeq" id="WP_379041152.1">
    <property type="nucleotide sequence ID" value="NZ_JBHSKW010000008.1"/>
</dbReference>
<name>A0ABW5TPU2_9SPHI</name>
<dbReference type="Gene3D" id="1.25.40.10">
    <property type="entry name" value="Tetratricopeptide repeat domain"/>
    <property type="match status" value="1"/>
</dbReference>
<reference evidence="2" key="1">
    <citation type="journal article" date="2019" name="Int. J. Syst. Evol. Microbiol.">
        <title>The Global Catalogue of Microorganisms (GCM) 10K type strain sequencing project: providing services to taxonomists for standard genome sequencing and annotation.</title>
        <authorList>
            <consortium name="The Broad Institute Genomics Platform"/>
            <consortium name="The Broad Institute Genome Sequencing Center for Infectious Disease"/>
            <person name="Wu L."/>
            <person name="Ma J."/>
        </authorList>
    </citation>
    <scope>NUCLEOTIDE SEQUENCE [LARGE SCALE GENOMIC DNA]</scope>
    <source>
        <strain evidence="2">KCTC 42456</strain>
    </source>
</reference>